<proteinExistence type="predicted"/>
<sequence>MSLEQRVARLEKELENRAHLPVMVWHEGRRNESLSRYLAEHGREPEAEIKICFVAPKAENH</sequence>
<evidence type="ECO:0000313" key="1">
    <source>
        <dbReference type="EMBL" id="PTQ82071.1"/>
    </source>
</evidence>
<dbReference type="AlphaFoldDB" id="A0A2T5IE70"/>
<name>A0A2T5IE70_9PROT</name>
<organism evidence="1 2">
    <name type="scientific">Nitrosospira multiformis</name>
    <dbReference type="NCBI Taxonomy" id="1231"/>
    <lineage>
        <taxon>Bacteria</taxon>
        <taxon>Pseudomonadati</taxon>
        <taxon>Pseudomonadota</taxon>
        <taxon>Betaproteobacteria</taxon>
        <taxon>Nitrosomonadales</taxon>
        <taxon>Nitrosomonadaceae</taxon>
        <taxon>Nitrosospira</taxon>
    </lineage>
</organism>
<protein>
    <submittedName>
        <fullName evidence="1">Uncharacterized protein</fullName>
    </submittedName>
</protein>
<dbReference type="RefSeq" id="WP_107761684.1">
    <property type="nucleotide sequence ID" value="NZ_QAOK01000006.1"/>
</dbReference>
<evidence type="ECO:0000313" key="2">
    <source>
        <dbReference type="Proteomes" id="UP000244152"/>
    </source>
</evidence>
<gene>
    <name evidence="1" type="ORF">C8R21_10650</name>
</gene>
<comment type="caution">
    <text evidence="1">The sequence shown here is derived from an EMBL/GenBank/DDBJ whole genome shotgun (WGS) entry which is preliminary data.</text>
</comment>
<reference evidence="1 2" key="1">
    <citation type="submission" date="2018-04" db="EMBL/GenBank/DDBJ databases">
        <title>Active sludge and wastewater microbial communities from Klosterneuburg, Austria.</title>
        <authorList>
            <person name="Wagner M."/>
        </authorList>
    </citation>
    <scope>NUCLEOTIDE SEQUENCE [LARGE SCALE GENOMIC DNA]</scope>
    <source>
        <strain evidence="1 2">Nl12</strain>
    </source>
</reference>
<accession>A0A2T5IE70</accession>
<dbReference type="Proteomes" id="UP000244152">
    <property type="component" value="Unassembled WGS sequence"/>
</dbReference>
<dbReference type="EMBL" id="QAOK01000006">
    <property type="protein sequence ID" value="PTQ82071.1"/>
    <property type="molecule type" value="Genomic_DNA"/>
</dbReference>